<evidence type="ECO:0000259" key="9">
    <source>
        <dbReference type="Pfam" id="PF13089"/>
    </source>
</evidence>
<dbReference type="CDD" id="cd09168">
    <property type="entry name" value="PLDc_PaPPK1_C2_like"/>
    <property type="match status" value="1"/>
</dbReference>
<dbReference type="NCBIfam" id="TIGR03705">
    <property type="entry name" value="poly_P_kin"/>
    <property type="match status" value="1"/>
</dbReference>
<keyword evidence="1 6" id="KW-0597">Phosphoprotein</keyword>
<keyword evidence="6" id="KW-0479">Metal-binding</keyword>
<dbReference type="InterPro" id="IPR003414">
    <property type="entry name" value="PP_kinase"/>
</dbReference>
<gene>
    <name evidence="12" type="primary">ppk1</name>
    <name evidence="6" type="synonym">ppk</name>
    <name evidence="12" type="ORF">ACFOW7_13095</name>
</gene>
<protein>
    <recommendedName>
        <fullName evidence="6 7">Polyphosphate kinase</fullName>
        <ecNumber evidence="6 7">2.7.4.1</ecNumber>
    </recommendedName>
    <alternativeName>
        <fullName evidence="6">ATP-polyphosphate phosphotransferase</fullName>
    </alternativeName>
    <alternativeName>
        <fullName evidence="6">Polyphosphoric acid kinase</fullName>
    </alternativeName>
</protein>
<dbReference type="PANTHER" id="PTHR30218">
    <property type="entry name" value="POLYPHOSPHATE KINASE"/>
    <property type="match status" value="1"/>
</dbReference>
<feature type="domain" description="Polyphosphate kinase middle" evidence="8">
    <location>
        <begin position="128"/>
        <end position="309"/>
    </location>
</feature>
<dbReference type="InterPro" id="IPR025200">
    <property type="entry name" value="PPK_C_dom2"/>
</dbReference>
<dbReference type="Gene3D" id="3.30.1840.10">
    <property type="entry name" value="Polyphosphate kinase middle domain"/>
    <property type="match status" value="1"/>
</dbReference>
<comment type="cofactor">
    <cofactor evidence="6">
        <name>Mg(2+)</name>
        <dbReference type="ChEBI" id="CHEBI:18420"/>
    </cofactor>
</comment>
<dbReference type="CDD" id="cd09165">
    <property type="entry name" value="PLDc_PaPPK1_C1_like"/>
    <property type="match status" value="1"/>
</dbReference>
<feature type="domain" description="Polyphosphate kinase N-terminal" evidence="9">
    <location>
        <begin position="13"/>
        <end position="118"/>
    </location>
</feature>
<dbReference type="GO" id="GO:0008976">
    <property type="term" value="F:polyphosphate kinase activity"/>
    <property type="evidence" value="ECO:0007669"/>
    <property type="project" value="UniProtKB-EC"/>
</dbReference>
<evidence type="ECO:0000259" key="8">
    <source>
        <dbReference type="Pfam" id="PF02503"/>
    </source>
</evidence>
<evidence type="ECO:0000256" key="5">
    <source>
        <dbReference type="ARBA" id="ARBA00022840"/>
    </source>
</evidence>
<dbReference type="SUPFAM" id="SSF56024">
    <property type="entry name" value="Phospholipase D/nuclease"/>
    <property type="match status" value="2"/>
</dbReference>
<evidence type="ECO:0000256" key="3">
    <source>
        <dbReference type="ARBA" id="ARBA00022741"/>
    </source>
</evidence>
<keyword evidence="3 6" id="KW-0547">Nucleotide-binding</keyword>
<sequence>MTAGNPAAPTELFLNRELGLLEFNRRVLAQAEDSDNPLLERLKFLCIVSSNLDEFFEVRVAWVKENIRMNNARPAPDGLSAQSAFQRIAHDTHQIVERQYKILREVVLPALEQEGIVFLRRTIWNEAQRAWVRDYFFRELMPVLTPIGLDSAHPFPRLLNKSLNFAIELEGRDAFGRESGIAIVQAPRIFPRFIRLPDEISGHPYGFVFLSSILHAHVDELFPGMTMKGCYQFRVTRDSDLSVDDEDVKDLRAALQGELSERQFGDAVRLEVADNCPRHISDFLLEQFGMESDDLYRVDGPVNLVRLMNVPDQVDRPDLKFAPFMPGTPKELRKHSDMFAAIRHGDIVLHHPFQSFTPVIDLLQQAARDPHVVAVKMTVYRTSSDSALMEALIEAARAGKEVTAVVELMARFDEEANINWAAKLERVGAHVVYGVYGYKTHAKMLLIVRREEGRLKRYCHLGTGNYHPRTAKLYTDFGLFSCNEEKCADVNNIFMQLTGMGNPGQLKHLWQSPFTMHSSMVAAIQREAAIARAGRRAVIIAKMNSLLEPVIIQTLYDASNAGVTIHLIVRGVCTLRPGIPGLSENIRVRSIIGRFLEHTRVFYFFNDGAEDLYLGSADWMGRNFFRRVEVAFPIFDRNTKRRIIREGLRPYLVDNAQAWEMQPDGRYKRKQSRNGKPRHAQAMLLSELAAKERD</sequence>
<proteinExistence type="inferred from homology"/>
<dbReference type="Proteomes" id="UP001595791">
    <property type="component" value="Unassembled WGS sequence"/>
</dbReference>
<comment type="similarity">
    <text evidence="6 7">Belongs to the polyphosphate kinase 1 (PPK1) family.</text>
</comment>
<dbReference type="InterPro" id="IPR024953">
    <property type="entry name" value="PP_kinase_middle"/>
</dbReference>
<evidence type="ECO:0000313" key="12">
    <source>
        <dbReference type="EMBL" id="MFC4160276.1"/>
    </source>
</evidence>
<accession>A0ABV8MTG7</accession>
<comment type="PTM">
    <text evidence="6 7">An intermediate of this reaction is the autophosphorylated ppk in which a phosphate is covalently linked to a histidine residue through a N-P bond.</text>
</comment>
<feature type="binding site" evidence="6">
    <location>
        <position position="411"/>
    </location>
    <ligand>
        <name>Mg(2+)</name>
        <dbReference type="ChEBI" id="CHEBI:18420"/>
    </ligand>
</feature>
<feature type="active site" description="Phosphohistidine intermediate" evidence="6">
    <location>
        <position position="441"/>
    </location>
</feature>
<dbReference type="RefSeq" id="WP_378164933.1">
    <property type="nucleotide sequence ID" value="NZ_JBHSBU010000001.1"/>
</dbReference>
<organism evidence="12 13">
    <name type="scientific">Chitinimonas lacunae</name>
    <dbReference type="NCBI Taxonomy" id="1963018"/>
    <lineage>
        <taxon>Bacteria</taxon>
        <taxon>Pseudomonadati</taxon>
        <taxon>Pseudomonadota</taxon>
        <taxon>Betaproteobacteria</taxon>
        <taxon>Neisseriales</taxon>
        <taxon>Chitinibacteraceae</taxon>
        <taxon>Chitinimonas</taxon>
    </lineage>
</organism>
<evidence type="ECO:0000256" key="2">
    <source>
        <dbReference type="ARBA" id="ARBA00022679"/>
    </source>
</evidence>
<dbReference type="InterPro" id="IPR036830">
    <property type="entry name" value="PP_kinase_middle_dom_sf"/>
</dbReference>
<dbReference type="SUPFAM" id="SSF140356">
    <property type="entry name" value="PPK N-terminal domain-like"/>
    <property type="match status" value="1"/>
</dbReference>
<dbReference type="Gene3D" id="1.20.58.310">
    <property type="entry name" value="Polyphosphate kinase N-terminal domain"/>
    <property type="match status" value="1"/>
</dbReference>
<dbReference type="NCBIfam" id="NF003918">
    <property type="entry name" value="PRK05443.1-2"/>
    <property type="match status" value="1"/>
</dbReference>
<dbReference type="SUPFAM" id="SSF143724">
    <property type="entry name" value="PHP14-like"/>
    <property type="match status" value="1"/>
</dbReference>
<keyword evidence="6" id="KW-0460">Magnesium</keyword>
<keyword evidence="4 6" id="KW-0418">Kinase</keyword>
<dbReference type="NCBIfam" id="NF003921">
    <property type="entry name" value="PRK05443.2-2"/>
    <property type="match status" value="1"/>
</dbReference>
<dbReference type="Pfam" id="PF13090">
    <property type="entry name" value="PP_kinase_C"/>
    <property type="match status" value="1"/>
</dbReference>
<keyword evidence="2 6" id="KW-0808">Transferase</keyword>
<evidence type="ECO:0000259" key="11">
    <source>
        <dbReference type="Pfam" id="PF17941"/>
    </source>
</evidence>
<reference evidence="13" key="1">
    <citation type="journal article" date="2019" name="Int. J. Syst. Evol. Microbiol.">
        <title>The Global Catalogue of Microorganisms (GCM) 10K type strain sequencing project: providing services to taxonomists for standard genome sequencing and annotation.</title>
        <authorList>
            <consortium name="The Broad Institute Genomics Platform"/>
            <consortium name="The Broad Institute Genome Sequencing Center for Infectious Disease"/>
            <person name="Wu L."/>
            <person name="Ma J."/>
        </authorList>
    </citation>
    <scope>NUCLEOTIDE SEQUENCE [LARGE SCALE GENOMIC DNA]</scope>
    <source>
        <strain evidence="13">LMG 29894</strain>
    </source>
</reference>
<dbReference type="Pfam" id="PF02503">
    <property type="entry name" value="PP_kinase"/>
    <property type="match status" value="1"/>
</dbReference>
<keyword evidence="13" id="KW-1185">Reference proteome</keyword>
<dbReference type="PANTHER" id="PTHR30218:SF0">
    <property type="entry name" value="POLYPHOSPHATE KINASE"/>
    <property type="match status" value="1"/>
</dbReference>
<feature type="domain" description="Polyphosphate kinase C-terminal" evidence="11">
    <location>
        <begin position="337"/>
        <end position="501"/>
    </location>
</feature>
<evidence type="ECO:0000259" key="10">
    <source>
        <dbReference type="Pfam" id="PF13090"/>
    </source>
</evidence>
<dbReference type="Gene3D" id="3.30.870.10">
    <property type="entry name" value="Endonuclease Chain A"/>
    <property type="match status" value="2"/>
</dbReference>
<comment type="catalytic activity">
    <reaction evidence="6 7">
        <text>[phosphate](n) + ATP = [phosphate](n+1) + ADP</text>
        <dbReference type="Rhea" id="RHEA:19573"/>
        <dbReference type="Rhea" id="RHEA-COMP:9859"/>
        <dbReference type="Rhea" id="RHEA-COMP:14280"/>
        <dbReference type="ChEBI" id="CHEBI:16838"/>
        <dbReference type="ChEBI" id="CHEBI:30616"/>
        <dbReference type="ChEBI" id="CHEBI:456216"/>
        <dbReference type="EC" id="2.7.4.1"/>
    </reaction>
</comment>
<dbReference type="HAMAP" id="MF_00347">
    <property type="entry name" value="Polyphosphate_kinase"/>
    <property type="match status" value="1"/>
</dbReference>
<evidence type="ECO:0000256" key="7">
    <source>
        <dbReference type="RuleBase" id="RU003800"/>
    </source>
</evidence>
<dbReference type="EC" id="2.7.4.1" evidence="6 7"/>
<feature type="binding site" evidence="6">
    <location>
        <position position="598"/>
    </location>
    <ligand>
        <name>ATP</name>
        <dbReference type="ChEBI" id="CHEBI:30616"/>
    </ligand>
</feature>
<feature type="binding site" evidence="6">
    <location>
        <position position="570"/>
    </location>
    <ligand>
        <name>ATP</name>
        <dbReference type="ChEBI" id="CHEBI:30616"/>
    </ligand>
</feature>
<feature type="binding site" evidence="6">
    <location>
        <position position="51"/>
    </location>
    <ligand>
        <name>ATP</name>
        <dbReference type="ChEBI" id="CHEBI:30616"/>
    </ligand>
</feature>
<dbReference type="PIRSF" id="PIRSF015589">
    <property type="entry name" value="PP_kinase"/>
    <property type="match status" value="1"/>
</dbReference>
<comment type="function">
    <text evidence="6 7">Catalyzes the reversible transfer of the terminal phosphate of ATP to form a long-chain polyphosphate (polyP).</text>
</comment>
<evidence type="ECO:0000256" key="4">
    <source>
        <dbReference type="ARBA" id="ARBA00022777"/>
    </source>
</evidence>
<feature type="binding site" evidence="6">
    <location>
        <position position="381"/>
    </location>
    <ligand>
        <name>Mg(2+)</name>
        <dbReference type="ChEBI" id="CHEBI:18420"/>
    </ligand>
</feature>
<comment type="caution">
    <text evidence="12">The sequence shown here is derived from an EMBL/GenBank/DDBJ whole genome shotgun (WGS) entry which is preliminary data.</text>
</comment>
<evidence type="ECO:0000256" key="6">
    <source>
        <dbReference type="HAMAP-Rule" id="MF_00347"/>
    </source>
</evidence>
<name>A0ABV8MTG7_9NEIS</name>
<dbReference type="InterPro" id="IPR041108">
    <property type="entry name" value="PP_kinase_C_1"/>
</dbReference>
<dbReference type="Pfam" id="PF13089">
    <property type="entry name" value="PP_kinase_N"/>
    <property type="match status" value="1"/>
</dbReference>
<feature type="domain" description="Polyphosphate kinase C-terminal" evidence="10">
    <location>
        <begin position="511"/>
        <end position="681"/>
    </location>
</feature>
<dbReference type="EMBL" id="JBHSBU010000001">
    <property type="protein sequence ID" value="MFC4160276.1"/>
    <property type="molecule type" value="Genomic_DNA"/>
</dbReference>
<feature type="binding site" evidence="6">
    <location>
        <position position="474"/>
    </location>
    <ligand>
        <name>ATP</name>
        <dbReference type="ChEBI" id="CHEBI:30616"/>
    </ligand>
</feature>
<evidence type="ECO:0000256" key="1">
    <source>
        <dbReference type="ARBA" id="ARBA00022553"/>
    </source>
</evidence>
<dbReference type="InterPro" id="IPR025198">
    <property type="entry name" value="PPK_N_dom"/>
</dbReference>
<keyword evidence="5 6" id="KW-0067">ATP-binding</keyword>
<evidence type="ECO:0000313" key="13">
    <source>
        <dbReference type="Proteomes" id="UP001595791"/>
    </source>
</evidence>
<dbReference type="InterPro" id="IPR036832">
    <property type="entry name" value="PPK_N_dom_sf"/>
</dbReference>
<dbReference type="NCBIfam" id="NF003917">
    <property type="entry name" value="PRK05443.1-1"/>
    <property type="match status" value="1"/>
</dbReference>
<dbReference type="Pfam" id="PF17941">
    <property type="entry name" value="PP_kinase_C_1"/>
    <property type="match status" value="1"/>
</dbReference>